<feature type="transmembrane region" description="Helical" evidence="7">
    <location>
        <begin position="138"/>
        <end position="157"/>
    </location>
</feature>
<feature type="transmembrane region" description="Helical" evidence="7">
    <location>
        <begin position="95"/>
        <end position="118"/>
    </location>
</feature>
<keyword evidence="2" id="KW-0813">Transport</keyword>
<comment type="caution">
    <text evidence="9">The sequence shown here is derived from an EMBL/GenBank/DDBJ whole genome shotgun (WGS) entry which is preliminary data.</text>
</comment>
<sequence length="227" mass="25898">MIGSQAFVVLQHSDSTIEAYRSPINTYGTTLKKSNLRFMVHDVSYQNINGQVIVFARSKVKIENGIINEVCWGMMMRLCVVLARLRYLSLPQLPVLLFNLHIYCQSIAYALGIVGRGLGFYLKKQSPGGVKHTSHRSIGAVLLVLATLQFLSHCLRLSKEHKHRVHWNTYHWCIGYGTIMLAIVNCFKGFQLINEGKWKWPTFLFTLLFLLPWPLLLLVLKFSDGTS</sequence>
<protein>
    <recommendedName>
        <fullName evidence="8">Cytochrome b561 domain-containing protein</fullName>
    </recommendedName>
</protein>
<keyword evidence="3 7" id="KW-0812">Transmembrane</keyword>
<dbReference type="OrthoDB" id="2419613at2759"/>
<evidence type="ECO:0000259" key="8">
    <source>
        <dbReference type="PROSITE" id="PS50939"/>
    </source>
</evidence>
<keyword evidence="10" id="KW-1185">Reference proteome</keyword>
<dbReference type="InterPro" id="IPR045265">
    <property type="entry name" value="AIR12_DOMON"/>
</dbReference>
<reference evidence="9 10" key="1">
    <citation type="journal article" date="2017" name="Genome Biol.">
        <title>New reference genome sequences of hot pepper reveal the massive evolution of plant disease-resistance genes by retroduplication.</title>
        <authorList>
            <person name="Kim S."/>
            <person name="Park J."/>
            <person name="Yeom S.I."/>
            <person name="Kim Y.M."/>
            <person name="Seo E."/>
            <person name="Kim K.T."/>
            <person name="Kim M.S."/>
            <person name="Lee J.M."/>
            <person name="Cheong K."/>
            <person name="Shin H.S."/>
            <person name="Kim S.B."/>
            <person name="Han K."/>
            <person name="Lee J."/>
            <person name="Park M."/>
            <person name="Lee H.A."/>
            <person name="Lee H.Y."/>
            <person name="Lee Y."/>
            <person name="Oh S."/>
            <person name="Lee J.H."/>
            <person name="Choi E."/>
            <person name="Choi E."/>
            <person name="Lee S.E."/>
            <person name="Jeon J."/>
            <person name="Kim H."/>
            <person name="Choi G."/>
            <person name="Song H."/>
            <person name="Lee J."/>
            <person name="Lee S.C."/>
            <person name="Kwon J.K."/>
            <person name="Lee H.Y."/>
            <person name="Koo N."/>
            <person name="Hong Y."/>
            <person name="Kim R.W."/>
            <person name="Kang W.H."/>
            <person name="Huh J.H."/>
            <person name="Kang B.C."/>
            <person name="Yang T.J."/>
            <person name="Lee Y.H."/>
            <person name="Bennetzen J.L."/>
            <person name="Choi D."/>
        </authorList>
    </citation>
    <scope>NUCLEOTIDE SEQUENCE [LARGE SCALE GENOMIC DNA]</scope>
    <source>
        <strain evidence="10">cv. PBC81</strain>
    </source>
</reference>
<dbReference type="PANTHER" id="PTHR23130:SF179">
    <property type="entry name" value="CYTOCHROME B561 DOMAIN-CONTAINING PROTEIN"/>
    <property type="match status" value="1"/>
</dbReference>
<reference evidence="10" key="2">
    <citation type="journal article" date="2017" name="J. Anim. Genet.">
        <title>Multiple reference genome sequences of hot pepper reveal the massive evolution of plant disease resistance genes by retroduplication.</title>
        <authorList>
            <person name="Kim S."/>
            <person name="Park J."/>
            <person name="Yeom S.-I."/>
            <person name="Kim Y.-M."/>
            <person name="Seo E."/>
            <person name="Kim K.-T."/>
            <person name="Kim M.-S."/>
            <person name="Lee J.M."/>
            <person name="Cheong K."/>
            <person name="Shin H.-S."/>
            <person name="Kim S.-B."/>
            <person name="Han K."/>
            <person name="Lee J."/>
            <person name="Park M."/>
            <person name="Lee H.-A."/>
            <person name="Lee H.-Y."/>
            <person name="Lee Y."/>
            <person name="Oh S."/>
            <person name="Lee J.H."/>
            <person name="Choi E."/>
            <person name="Choi E."/>
            <person name="Lee S.E."/>
            <person name="Jeon J."/>
            <person name="Kim H."/>
            <person name="Choi G."/>
            <person name="Song H."/>
            <person name="Lee J."/>
            <person name="Lee S.-C."/>
            <person name="Kwon J.-K."/>
            <person name="Lee H.-Y."/>
            <person name="Koo N."/>
            <person name="Hong Y."/>
            <person name="Kim R.W."/>
            <person name="Kang W.-H."/>
            <person name="Huh J.H."/>
            <person name="Kang B.-C."/>
            <person name="Yang T.-J."/>
            <person name="Lee Y.-H."/>
            <person name="Bennetzen J.L."/>
            <person name="Choi D."/>
        </authorList>
    </citation>
    <scope>NUCLEOTIDE SEQUENCE [LARGE SCALE GENOMIC DNA]</scope>
    <source>
        <strain evidence="10">cv. PBC81</strain>
    </source>
</reference>
<dbReference type="Pfam" id="PF04526">
    <property type="entry name" value="DUF568"/>
    <property type="match status" value="1"/>
</dbReference>
<dbReference type="STRING" id="33114.A0A2G2XCA7"/>
<accession>A0A2G2XCA7</accession>
<dbReference type="Gene3D" id="1.20.120.1770">
    <property type="match status" value="1"/>
</dbReference>
<keyword evidence="5 7" id="KW-1133">Transmembrane helix</keyword>
<keyword evidence="4" id="KW-0249">Electron transport</keyword>
<dbReference type="PROSITE" id="PS50939">
    <property type="entry name" value="CYTOCHROME_B561"/>
    <property type="match status" value="1"/>
</dbReference>
<evidence type="ECO:0000313" key="9">
    <source>
        <dbReference type="EMBL" id="PHT55110.1"/>
    </source>
</evidence>
<evidence type="ECO:0000256" key="1">
    <source>
        <dbReference type="ARBA" id="ARBA00004370"/>
    </source>
</evidence>
<dbReference type="GO" id="GO:0016020">
    <property type="term" value="C:membrane"/>
    <property type="evidence" value="ECO:0007669"/>
    <property type="project" value="UniProtKB-SubCell"/>
</dbReference>
<feature type="transmembrane region" description="Helical" evidence="7">
    <location>
        <begin position="169"/>
        <end position="190"/>
    </location>
</feature>
<dbReference type="CDD" id="cd08760">
    <property type="entry name" value="Cyt_b561_FRRS1_like"/>
    <property type="match status" value="1"/>
</dbReference>
<dbReference type="AlphaFoldDB" id="A0A2G2XCA7"/>
<keyword evidence="6 7" id="KW-0472">Membrane</keyword>
<dbReference type="PANTHER" id="PTHR23130">
    <property type="entry name" value="CYTOCHROME B561 AND DOMON DOMAIN-CONTAINING PROTEIN"/>
    <property type="match status" value="1"/>
</dbReference>
<evidence type="ECO:0000256" key="4">
    <source>
        <dbReference type="ARBA" id="ARBA00022982"/>
    </source>
</evidence>
<dbReference type="InterPro" id="IPR006593">
    <property type="entry name" value="Cyt_b561/ferric_Rdtase_TM"/>
</dbReference>
<evidence type="ECO:0000313" key="10">
    <source>
        <dbReference type="Proteomes" id="UP000224567"/>
    </source>
</evidence>
<dbReference type="Proteomes" id="UP000224567">
    <property type="component" value="Unassembled WGS sequence"/>
</dbReference>
<evidence type="ECO:0000256" key="2">
    <source>
        <dbReference type="ARBA" id="ARBA00022448"/>
    </source>
</evidence>
<evidence type="ECO:0000256" key="3">
    <source>
        <dbReference type="ARBA" id="ARBA00022692"/>
    </source>
</evidence>
<organism evidence="9 10">
    <name type="scientific">Capsicum baccatum</name>
    <name type="common">Peruvian pepper</name>
    <dbReference type="NCBI Taxonomy" id="33114"/>
    <lineage>
        <taxon>Eukaryota</taxon>
        <taxon>Viridiplantae</taxon>
        <taxon>Streptophyta</taxon>
        <taxon>Embryophyta</taxon>
        <taxon>Tracheophyta</taxon>
        <taxon>Spermatophyta</taxon>
        <taxon>Magnoliopsida</taxon>
        <taxon>eudicotyledons</taxon>
        <taxon>Gunneridae</taxon>
        <taxon>Pentapetalae</taxon>
        <taxon>asterids</taxon>
        <taxon>lamiids</taxon>
        <taxon>Solanales</taxon>
        <taxon>Solanaceae</taxon>
        <taxon>Solanoideae</taxon>
        <taxon>Capsiceae</taxon>
        <taxon>Capsicum</taxon>
    </lineage>
</organism>
<dbReference type="EMBL" id="MLFT02000002">
    <property type="protein sequence ID" value="PHT55110.1"/>
    <property type="molecule type" value="Genomic_DNA"/>
</dbReference>
<evidence type="ECO:0000256" key="7">
    <source>
        <dbReference type="SAM" id="Phobius"/>
    </source>
</evidence>
<comment type="subcellular location">
    <subcellularLocation>
        <location evidence="1">Membrane</location>
    </subcellularLocation>
</comment>
<evidence type="ECO:0000256" key="5">
    <source>
        <dbReference type="ARBA" id="ARBA00022989"/>
    </source>
</evidence>
<feature type="domain" description="Cytochrome b561" evidence="8">
    <location>
        <begin position="27"/>
        <end position="227"/>
    </location>
</feature>
<evidence type="ECO:0000256" key="6">
    <source>
        <dbReference type="ARBA" id="ARBA00023136"/>
    </source>
</evidence>
<name>A0A2G2XCA7_CAPBA</name>
<gene>
    <name evidence="9" type="ORF">CQW23_03596</name>
</gene>
<proteinExistence type="predicted"/>
<dbReference type="SMART" id="SM00665">
    <property type="entry name" value="B561"/>
    <property type="match status" value="1"/>
</dbReference>
<feature type="transmembrane region" description="Helical" evidence="7">
    <location>
        <begin position="202"/>
        <end position="220"/>
    </location>
</feature>